<evidence type="ECO:0000313" key="13">
    <source>
        <dbReference type="EMBL" id="VAW82877.1"/>
    </source>
</evidence>
<comment type="subcellular location">
    <subcellularLocation>
        <location evidence="1">Membrane</location>
        <topology evidence="1">Multi-pass membrane protein</topology>
    </subcellularLocation>
</comment>
<feature type="transmembrane region" description="Helical" evidence="12">
    <location>
        <begin position="288"/>
        <end position="309"/>
    </location>
</feature>
<keyword evidence="8" id="KW-0350">Heme biosynthesis</keyword>
<keyword evidence="10" id="KW-1015">Disulfide bond</keyword>
<reference evidence="13" key="1">
    <citation type="submission" date="2018-06" db="EMBL/GenBank/DDBJ databases">
        <authorList>
            <person name="Zhirakovskaya E."/>
        </authorList>
    </citation>
    <scope>NUCLEOTIDE SEQUENCE</scope>
</reference>
<dbReference type="AlphaFoldDB" id="A0A3B0Z5W1"/>
<sequence>MASSSSNSKIQLLTLFAFCLGFTVVVMGAYVRLSDAGISCPDWPTCYGHIGVPKSTLQIDQAHENFPGAEKVEGHKAWKEMIHRYMAGGLGLLVFFISFYIVKRRKQFPGLAKLAVFLSMLIIFQAALGAFTVTIKLMPIIVTSHLMFGFAMLVSLWVMYFKLKRLVVSDEVIQGNGFSKLVMAGIIVLLLQIFLGGWTTSNYAQGICPDFPTCQNKQWLPAHDFKHAFEIHTDTSINYQGGILNRAARVTIHMLHRAGAVVTLLLLLIIGLIAIVRKGYCGLRSTGLAMLIVLVMQLTLGVSNVILQIPVSVAAAHNGIGALLLLMMVTLYLRSRRASISAR</sequence>
<gene>
    <name evidence="13" type="ORF">MNBD_GAMMA12-1892</name>
</gene>
<feature type="transmembrane region" description="Helical" evidence="12">
    <location>
        <begin position="12"/>
        <end position="33"/>
    </location>
</feature>
<name>A0A3B0Z5W1_9ZZZZ</name>
<keyword evidence="7" id="KW-0408">Iron</keyword>
<evidence type="ECO:0000256" key="5">
    <source>
        <dbReference type="ARBA" id="ARBA00022989"/>
    </source>
</evidence>
<keyword evidence="3 12" id="KW-0812">Transmembrane</keyword>
<dbReference type="PANTHER" id="PTHR35457">
    <property type="entry name" value="HEME A SYNTHASE"/>
    <property type="match status" value="1"/>
</dbReference>
<dbReference type="GO" id="GO:0046872">
    <property type="term" value="F:metal ion binding"/>
    <property type="evidence" value="ECO:0007669"/>
    <property type="project" value="UniProtKB-KW"/>
</dbReference>
<keyword evidence="5 12" id="KW-1133">Transmembrane helix</keyword>
<dbReference type="InterPro" id="IPR050450">
    <property type="entry name" value="COX15/CtaA_HemeA_synthase"/>
</dbReference>
<evidence type="ECO:0000256" key="8">
    <source>
        <dbReference type="ARBA" id="ARBA00023133"/>
    </source>
</evidence>
<evidence type="ECO:0000256" key="9">
    <source>
        <dbReference type="ARBA" id="ARBA00023136"/>
    </source>
</evidence>
<feature type="transmembrane region" description="Helical" evidence="12">
    <location>
        <begin position="140"/>
        <end position="160"/>
    </location>
</feature>
<evidence type="ECO:0000256" key="1">
    <source>
        <dbReference type="ARBA" id="ARBA00004141"/>
    </source>
</evidence>
<dbReference type="InterPro" id="IPR003780">
    <property type="entry name" value="COX15/CtaA_fam"/>
</dbReference>
<organism evidence="13">
    <name type="scientific">hydrothermal vent metagenome</name>
    <dbReference type="NCBI Taxonomy" id="652676"/>
    <lineage>
        <taxon>unclassified sequences</taxon>
        <taxon>metagenomes</taxon>
        <taxon>ecological metagenomes</taxon>
    </lineage>
</organism>
<feature type="transmembrane region" description="Helical" evidence="12">
    <location>
        <begin position="315"/>
        <end position="333"/>
    </location>
</feature>
<feature type="transmembrane region" description="Helical" evidence="12">
    <location>
        <begin position="181"/>
        <end position="199"/>
    </location>
</feature>
<dbReference type="EMBL" id="UOFL01000256">
    <property type="protein sequence ID" value="VAW82877.1"/>
    <property type="molecule type" value="Genomic_DNA"/>
</dbReference>
<dbReference type="PANTHER" id="PTHR35457:SF1">
    <property type="entry name" value="HEME A SYNTHASE"/>
    <property type="match status" value="1"/>
</dbReference>
<proteinExistence type="predicted"/>
<comment type="pathway">
    <text evidence="11">Porphyrin-containing compound metabolism.</text>
</comment>
<evidence type="ECO:0000256" key="7">
    <source>
        <dbReference type="ARBA" id="ARBA00023004"/>
    </source>
</evidence>
<dbReference type="GO" id="GO:0016020">
    <property type="term" value="C:membrane"/>
    <property type="evidence" value="ECO:0007669"/>
    <property type="project" value="UniProtKB-SubCell"/>
</dbReference>
<evidence type="ECO:0000256" key="12">
    <source>
        <dbReference type="SAM" id="Phobius"/>
    </source>
</evidence>
<evidence type="ECO:0000256" key="2">
    <source>
        <dbReference type="ARBA" id="ARBA00022475"/>
    </source>
</evidence>
<keyword evidence="4" id="KW-0479">Metal-binding</keyword>
<keyword evidence="6" id="KW-0560">Oxidoreductase</keyword>
<evidence type="ECO:0000256" key="4">
    <source>
        <dbReference type="ARBA" id="ARBA00022723"/>
    </source>
</evidence>
<feature type="transmembrane region" description="Helical" evidence="12">
    <location>
        <begin position="254"/>
        <end position="276"/>
    </location>
</feature>
<evidence type="ECO:0000256" key="11">
    <source>
        <dbReference type="ARBA" id="ARBA00023444"/>
    </source>
</evidence>
<evidence type="ECO:0000256" key="10">
    <source>
        <dbReference type="ARBA" id="ARBA00023157"/>
    </source>
</evidence>
<accession>A0A3B0Z5W1</accession>
<keyword evidence="9 12" id="KW-0472">Membrane</keyword>
<feature type="transmembrane region" description="Helical" evidence="12">
    <location>
        <begin position="82"/>
        <end position="102"/>
    </location>
</feature>
<evidence type="ECO:0000256" key="6">
    <source>
        <dbReference type="ARBA" id="ARBA00023002"/>
    </source>
</evidence>
<dbReference type="GO" id="GO:0006784">
    <property type="term" value="P:heme A biosynthetic process"/>
    <property type="evidence" value="ECO:0007669"/>
    <property type="project" value="InterPro"/>
</dbReference>
<dbReference type="Pfam" id="PF02628">
    <property type="entry name" value="COX15-CtaA"/>
    <property type="match status" value="1"/>
</dbReference>
<keyword evidence="2" id="KW-1003">Cell membrane</keyword>
<evidence type="ECO:0000256" key="3">
    <source>
        <dbReference type="ARBA" id="ARBA00022692"/>
    </source>
</evidence>
<dbReference type="GO" id="GO:0016491">
    <property type="term" value="F:oxidoreductase activity"/>
    <property type="evidence" value="ECO:0007669"/>
    <property type="project" value="UniProtKB-KW"/>
</dbReference>
<feature type="transmembrane region" description="Helical" evidence="12">
    <location>
        <begin position="114"/>
        <end position="134"/>
    </location>
</feature>
<protein>
    <submittedName>
        <fullName evidence="13">Heme A synthase, cytochrome oxidase biogenesis protein Cox15-CtaA</fullName>
    </submittedName>
</protein>